<sequence length="173" mass="18359">MTGARPYPRGLWRPAALALLGLAACALDREAEVRAQLGGWMPLGDTLYFESKLECTAGVFATQADFLQGKVRTVSTLHDGLAALGKEATVAFELEGMTPDQVSQAVMSADLPKGLGVLSSGLSARACMDEDTKSAYLGALKSPAALLVFAPENNALVILDRDRRQVFFARGDV</sequence>
<proteinExistence type="predicted"/>
<evidence type="ECO:0008006" key="3">
    <source>
        <dbReference type="Google" id="ProtNLM"/>
    </source>
</evidence>
<evidence type="ECO:0000313" key="2">
    <source>
        <dbReference type="EMBL" id="NDW46891.1"/>
    </source>
</evidence>
<feature type="chain" id="PRO_5025527436" description="Lipoprotein" evidence="1">
    <location>
        <begin position="27"/>
        <end position="173"/>
    </location>
</feature>
<dbReference type="AlphaFoldDB" id="A0A6B2NRT7"/>
<keyword evidence="1" id="KW-0732">Signal</keyword>
<dbReference type="EMBL" id="JAAGOX010000043">
    <property type="protein sequence ID" value="NDW46891.1"/>
    <property type="molecule type" value="Genomic_DNA"/>
</dbReference>
<dbReference type="PROSITE" id="PS51257">
    <property type="entry name" value="PROKAR_LIPOPROTEIN"/>
    <property type="match status" value="1"/>
</dbReference>
<evidence type="ECO:0000256" key="1">
    <source>
        <dbReference type="SAM" id="SignalP"/>
    </source>
</evidence>
<organism evidence="2">
    <name type="scientific">Ruegeria sp. PrR005</name>
    <dbReference type="NCBI Taxonomy" id="2706882"/>
    <lineage>
        <taxon>Bacteria</taxon>
        <taxon>Pseudomonadati</taxon>
        <taxon>Pseudomonadota</taxon>
        <taxon>Alphaproteobacteria</taxon>
        <taxon>Rhodobacterales</taxon>
        <taxon>Roseobacteraceae</taxon>
        <taxon>Ruegeria</taxon>
    </lineage>
</organism>
<comment type="caution">
    <text evidence="2">The sequence shown here is derived from an EMBL/GenBank/DDBJ whole genome shotgun (WGS) entry which is preliminary data.</text>
</comment>
<name>A0A6B2NRT7_9RHOB</name>
<protein>
    <recommendedName>
        <fullName evidence="3">Lipoprotein</fullName>
    </recommendedName>
</protein>
<gene>
    <name evidence="2" type="ORF">G0P99_18245</name>
</gene>
<accession>A0A6B2NRT7</accession>
<reference evidence="2" key="1">
    <citation type="submission" date="2020-02" db="EMBL/GenBank/DDBJ databases">
        <title>Delineation of the pyrene-degrading pathway in Roseobacter clade bacteria by genomic analysis.</title>
        <authorList>
            <person name="Zhou H."/>
            <person name="Wang H."/>
        </authorList>
    </citation>
    <scope>NUCLEOTIDE SEQUENCE</scope>
    <source>
        <strain evidence="2">PrR005</strain>
    </source>
</reference>
<feature type="signal peptide" evidence="1">
    <location>
        <begin position="1"/>
        <end position="26"/>
    </location>
</feature>
<dbReference type="RefSeq" id="WP_164131911.1">
    <property type="nucleotide sequence ID" value="NZ_JAAGOX010000043.1"/>
</dbReference>